<dbReference type="Pfam" id="PF23408">
    <property type="entry name" value="TMEM126_like"/>
    <property type="match status" value="1"/>
</dbReference>
<dbReference type="AlphaFoldDB" id="A0A1I7WSI8"/>
<protein>
    <submittedName>
        <fullName evidence="2">Mitochondrial pyruvate carrier</fullName>
    </submittedName>
</protein>
<evidence type="ECO:0000313" key="2">
    <source>
        <dbReference type="WBParaSite" id="Hba_08145"/>
    </source>
</evidence>
<name>A0A1I7WSI8_HETBA</name>
<dbReference type="WBParaSite" id="Hba_08145">
    <property type="protein sequence ID" value="Hba_08145"/>
    <property type="gene ID" value="Hba_08145"/>
</dbReference>
<accession>A0A1I7WSI8</accession>
<organism evidence="1 2">
    <name type="scientific">Heterorhabditis bacteriophora</name>
    <name type="common">Entomopathogenic nematode worm</name>
    <dbReference type="NCBI Taxonomy" id="37862"/>
    <lineage>
        <taxon>Eukaryota</taxon>
        <taxon>Metazoa</taxon>
        <taxon>Ecdysozoa</taxon>
        <taxon>Nematoda</taxon>
        <taxon>Chromadorea</taxon>
        <taxon>Rhabditida</taxon>
        <taxon>Rhabditina</taxon>
        <taxon>Rhabditomorpha</taxon>
        <taxon>Strongyloidea</taxon>
        <taxon>Heterorhabditidae</taxon>
        <taxon>Heterorhabditis</taxon>
    </lineage>
</organism>
<dbReference type="InterPro" id="IPR057591">
    <property type="entry name" value="TMEM126-like"/>
</dbReference>
<sequence>MSPSDQAVMMNKLTSFWPYEYERRALNWPMHIGLITNCITSSMIATKINSDMVMFNPKMSFLESVKKCPKSPLIFGIYSSGLTYYVTQQVCCCFSNLKNIGNYFNVLSSSCDNLFL</sequence>
<evidence type="ECO:0000313" key="1">
    <source>
        <dbReference type="Proteomes" id="UP000095283"/>
    </source>
</evidence>
<reference evidence="2" key="1">
    <citation type="submission" date="2016-11" db="UniProtKB">
        <authorList>
            <consortium name="WormBaseParasite"/>
        </authorList>
    </citation>
    <scope>IDENTIFICATION</scope>
</reference>
<keyword evidence="1" id="KW-1185">Reference proteome</keyword>
<proteinExistence type="predicted"/>
<dbReference type="Proteomes" id="UP000095283">
    <property type="component" value="Unplaced"/>
</dbReference>